<comment type="caution">
    <text evidence="1">The sequence shown here is derived from an EMBL/GenBank/DDBJ whole genome shotgun (WGS) entry which is preliminary data.</text>
</comment>
<evidence type="ECO:0000313" key="2">
    <source>
        <dbReference type="Proteomes" id="UP001152658"/>
    </source>
</evidence>
<reference evidence="1" key="1">
    <citation type="submission" date="2022-06" db="EMBL/GenBank/DDBJ databases">
        <authorList>
            <person name="Goudenege D."/>
            <person name="Le Roux F."/>
        </authorList>
    </citation>
    <scope>NUCLEOTIDE SEQUENCE</scope>
    <source>
        <strain evidence="1">12-063</strain>
    </source>
</reference>
<organism evidence="1 2">
    <name type="scientific">Vibrio aestuarianus</name>
    <dbReference type="NCBI Taxonomy" id="28171"/>
    <lineage>
        <taxon>Bacteria</taxon>
        <taxon>Pseudomonadati</taxon>
        <taxon>Pseudomonadota</taxon>
        <taxon>Gammaproteobacteria</taxon>
        <taxon>Vibrionales</taxon>
        <taxon>Vibrionaceae</taxon>
        <taxon>Vibrio</taxon>
    </lineage>
</organism>
<dbReference type="Proteomes" id="UP001152658">
    <property type="component" value="Unassembled WGS sequence"/>
</dbReference>
<sequence length="47" mass="5306">MSARNLKDGSKKPWLCECYPQGRGGINSVSWQRDKAVQLKKLGMPSR</sequence>
<gene>
    <name evidence="1" type="ORF">VAE063_950176</name>
</gene>
<keyword evidence="2" id="KW-1185">Reference proteome</keyword>
<dbReference type="EMBL" id="CALYLK010000136">
    <property type="protein sequence ID" value="CAH8233608.1"/>
    <property type="molecule type" value="Genomic_DNA"/>
</dbReference>
<name>A0ABM9FR79_9VIBR</name>
<proteinExistence type="predicted"/>
<protein>
    <submittedName>
        <fullName evidence="1">Uncharacterized protein</fullName>
    </submittedName>
</protein>
<evidence type="ECO:0000313" key="1">
    <source>
        <dbReference type="EMBL" id="CAH8233608.1"/>
    </source>
</evidence>
<accession>A0ABM9FR79</accession>